<keyword evidence="2" id="KW-1003">Cell membrane</keyword>
<keyword evidence="4" id="KW-1133">Transmembrane helix</keyword>
<dbReference type="RefSeq" id="WP_087463189.1">
    <property type="nucleotide sequence ID" value="NZ_CP021425.1"/>
</dbReference>
<dbReference type="Gene3D" id="3.40.630.30">
    <property type="match status" value="1"/>
</dbReference>
<organism evidence="7 8">
    <name type="scientific">Oleiphilus messinensis</name>
    <dbReference type="NCBI Taxonomy" id="141451"/>
    <lineage>
        <taxon>Bacteria</taxon>
        <taxon>Pseudomonadati</taxon>
        <taxon>Pseudomonadota</taxon>
        <taxon>Gammaproteobacteria</taxon>
        <taxon>Oceanospirillales</taxon>
        <taxon>Oleiphilaceae</taxon>
        <taxon>Oleiphilus</taxon>
    </lineage>
</organism>
<evidence type="ECO:0000259" key="6">
    <source>
        <dbReference type="Pfam" id="PF09924"/>
    </source>
</evidence>
<accession>A0A1Y0IFW7</accession>
<dbReference type="Proteomes" id="UP000196027">
    <property type="component" value="Chromosome"/>
</dbReference>
<evidence type="ECO:0000256" key="3">
    <source>
        <dbReference type="ARBA" id="ARBA00022692"/>
    </source>
</evidence>
<keyword evidence="5" id="KW-0472">Membrane</keyword>
<dbReference type="GO" id="GO:0005886">
    <property type="term" value="C:plasma membrane"/>
    <property type="evidence" value="ECO:0007669"/>
    <property type="project" value="UniProtKB-SubCell"/>
</dbReference>
<keyword evidence="3" id="KW-0812">Transmembrane</keyword>
<evidence type="ECO:0000313" key="8">
    <source>
        <dbReference type="Proteomes" id="UP000196027"/>
    </source>
</evidence>
<dbReference type="PANTHER" id="PTHR34697:SF2">
    <property type="entry name" value="PHOSPHATIDYLGLYCEROL LYSYLTRANSFERASE"/>
    <property type="match status" value="1"/>
</dbReference>
<evidence type="ECO:0000256" key="2">
    <source>
        <dbReference type="ARBA" id="ARBA00022475"/>
    </source>
</evidence>
<dbReference type="InterPro" id="IPR051211">
    <property type="entry name" value="PG_lysyltransferase"/>
</dbReference>
<gene>
    <name evidence="7" type="ORF">OLMES_4409</name>
</gene>
<dbReference type="PANTHER" id="PTHR34697">
    <property type="entry name" value="PHOSPHATIDYLGLYCEROL LYSYLTRANSFERASE"/>
    <property type="match status" value="1"/>
</dbReference>
<dbReference type="InterPro" id="IPR016181">
    <property type="entry name" value="Acyl_CoA_acyltransferase"/>
</dbReference>
<dbReference type="InterPro" id="IPR024320">
    <property type="entry name" value="LPG_synthase_C"/>
</dbReference>
<dbReference type="AlphaFoldDB" id="A0A1Y0IFW7"/>
<reference evidence="7 8" key="1">
    <citation type="submission" date="2017-05" db="EMBL/GenBank/DDBJ databases">
        <title>Genomic insights into alkan degradation activity of Oleiphilus messinensis.</title>
        <authorList>
            <person name="Kozyavkin S.A."/>
            <person name="Slesarev A.I."/>
            <person name="Golyshin P.N."/>
            <person name="Korzhenkov A."/>
            <person name="Golyshina O.N."/>
            <person name="Toshchakov S.V."/>
        </authorList>
    </citation>
    <scope>NUCLEOTIDE SEQUENCE [LARGE SCALE GENOMIC DNA]</scope>
    <source>
        <strain evidence="7 8">ME102</strain>
    </source>
</reference>
<dbReference type="SUPFAM" id="SSF55729">
    <property type="entry name" value="Acyl-CoA N-acyltransferases (Nat)"/>
    <property type="match status" value="1"/>
</dbReference>
<comment type="subcellular location">
    <subcellularLocation>
        <location evidence="1">Cell membrane</location>
        <topology evidence="1">Multi-pass membrane protein</topology>
    </subcellularLocation>
</comment>
<feature type="domain" description="Phosphatidylglycerol lysyltransferase C-terminal" evidence="6">
    <location>
        <begin position="27"/>
        <end position="315"/>
    </location>
</feature>
<protein>
    <recommendedName>
        <fullName evidence="6">Phosphatidylglycerol lysyltransferase C-terminal domain-containing protein</fullName>
    </recommendedName>
</protein>
<dbReference type="KEGG" id="ome:OLMES_4409"/>
<dbReference type="GO" id="GO:0055091">
    <property type="term" value="P:phospholipid homeostasis"/>
    <property type="evidence" value="ECO:0007669"/>
    <property type="project" value="TreeGrafter"/>
</dbReference>
<evidence type="ECO:0000256" key="5">
    <source>
        <dbReference type="ARBA" id="ARBA00023136"/>
    </source>
</evidence>
<dbReference type="EMBL" id="CP021425">
    <property type="protein sequence ID" value="ARU58405.1"/>
    <property type="molecule type" value="Genomic_DNA"/>
</dbReference>
<evidence type="ECO:0000256" key="4">
    <source>
        <dbReference type="ARBA" id="ARBA00022989"/>
    </source>
</evidence>
<evidence type="ECO:0000256" key="1">
    <source>
        <dbReference type="ARBA" id="ARBA00004651"/>
    </source>
</evidence>
<evidence type="ECO:0000313" key="7">
    <source>
        <dbReference type="EMBL" id="ARU58405.1"/>
    </source>
</evidence>
<name>A0A1Y0IFW7_9GAMM</name>
<keyword evidence="8" id="KW-1185">Reference proteome</keyword>
<dbReference type="Pfam" id="PF09924">
    <property type="entry name" value="LPG_synthase_C"/>
    <property type="match status" value="1"/>
</dbReference>
<proteinExistence type="predicted"/>
<dbReference type="GO" id="GO:0016755">
    <property type="term" value="F:aminoacyltransferase activity"/>
    <property type="evidence" value="ECO:0007669"/>
    <property type="project" value="TreeGrafter"/>
</dbReference>
<sequence length="335" mass="38943">MNDQTLVLDGLVVSGNNSFTFSERVEYLKKYGSHSQSFSTLQPGMEYFDMPGIGFIGYMRTWGKSYVLSNPVTHESNFELILTEFHKKHPNSCYIQVTKAVVDILHRKFGLYGTQFGSESRIDLQKWSLKGKKKQILRTAINQSEKNGIEVKERYSDDHTREISDAWIKTRKCKSNEIRFLIRPMNMGYKENERHFYAYQDGKAVGFIYFDPVYEKGQIVSYVPNISRACADFKQGIFYTLMAHAMEVFKEEGVPYLDLGLIPLMLAKDVEEQESKVLKNLLKVVYEKGNFLYNFKGLEFTKSRFRGDIEKTYCCHKGALPMLEFVSMFKLTRIF</sequence>
<dbReference type="OrthoDB" id="145485at2"/>